<evidence type="ECO:0000256" key="1">
    <source>
        <dbReference type="SAM" id="Phobius"/>
    </source>
</evidence>
<feature type="transmembrane region" description="Helical" evidence="1">
    <location>
        <begin position="20"/>
        <end position="38"/>
    </location>
</feature>
<feature type="transmembrane region" description="Helical" evidence="1">
    <location>
        <begin position="168"/>
        <end position="192"/>
    </location>
</feature>
<proteinExistence type="predicted"/>
<evidence type="ECO:0000313" key="2">
    <source>
        <dbReference type="EMBL" id="MFD2693322.1"/>
    </source>
</evidence>
<dbReference type="PANTHER" id="PTHR37305">
    <property type="entry name" value="INTEGRAL MEMBRANE PROTEIN-RELATED"/>
    <property type="match status" value="1"/>
</dbReference>
<accession>A0ABW5S2Q4</accession>
<dbReference type="EMBL" id="JBHUMQ010000015">
    <property type="protein sequence ID" value="MFD2693322.1"/>
    <property type="molecule type" value="Genomic_DNA"/>
</dbReference>
<protein>
    <submittedName>
        <fullName evidence="2">ABC transporter permease</fullName>
    </submittedName>
</protein>
<feature type="transmembrane region" description="Helical" evidence="1">
    <location>
        <begin position="50"/>
        <end position="69"/>
    </location>
</feature>
<keyword evidence="3" id="KW-1185">Reference proteome</keyword>
<feature type="transmembrane region" description="Helical" evidence="1">
    <location>
        <begin position="96"/>
        <end position="122"/>
    </location>
</feature>
<organism evidence="2 3">
    <name type="scientific">Sporolactobacillus shoreicorticis</name>
    <dbReference type="NCBI Taxonomy" id="1923877"/>
    <lineage>
        <taxon>Bacteria</taxon>
        <taxon>Bacillati</taxon>
        <taxon>Bacillota</taxon>
        <taxon>Bacilli</taxon>
        <taxon>Bacillales</taxon>
        <taxon>Sporolactobacillaceae</taxon>
        <taxon>Sporolactobacillus</taxon>
    </lineage>
</organism>
<keyword evidence="1" id="KW-0472">Membrane</keyword>
<keyword evidence="1" id="KW-1133">Transmembrane helix</keyword>
<gene>
    <name evidence="2" type="ORF">ACFSUE_06705</name>
</gene>
<feature type="transmembrane region" description="Helical" evidence="1">
    <location>
        <begin position="134"/>
        <end position="156"/>
    </location>
</feature>
<reference evidence="3" key="1">
    <citation type="journal article" date="2019" name="Int. J. Syst. Evol. Microbiol.">
        <title>The Global Catalogue of Microorganisms (GCM) 10K type strain sequencing project: providing services to taxonomists for standard genome sequencing and annotation.</title>
        <authorList>
            <consortium name="The Broad Institute Genomics Platform"/>
            <consortium name="The Broad Institute Genome Sequencing Center for Infectious Disease"/>
            <person name="Wu L."/>
            <person name="Ma J."/>
        </authorList>
    </citation>
    <scope>NUCLEOTIDE SEQUENCE [LARGE SCALE GENOMIC DNA]</scope>
    <source>
        <strain evidence="3">TISTR 2466</strain>
    </source>
</reference>
<sequence>MKTFMRSLSVENYKLKKSGILWLVAALFLFLTIINLNADSWKVYIGTLTFQYSTIIGSMGFGMITAWVFGREYTDRTFKDLLALPISRSTLIISKFIAISIWCLIITALSFTCVVLLGLLVHIPGFSIALMIDYVRQVLILSLLNLMVATPVALIASIFRGYMLPSGYAFVSLIIAVLFGGGKIGMFIPSALPSLYYAKESLPLISSLILCLTTLLGTFGTIWWWTKTDQR</sequence>
<comment type="caution">
    <text evidence="2">The sequence shown here is derived from an EMBL/GenBank/DDBJ whole genome shotgun (WGS) entry which is preliminary data.</text>
</comment>
<name>A0ABW5S2Q4_9BACL</name>
<dbReference type="PANTHER" id="PTHR37305:SF1">
    <property type="entry name" value="MEMBRANE PROTEIN"/>
    <property type="match status" value="1"/>
</dbReference>
<feature type="transmembrane region" description="Helical" evidence="1">
    <location>
        <begin position="204"/>
        <end position="225"/>
    </location>
</feature>
<keyword evidence="1" id="KW-0812">Transmembrane</keyword>
<evidence type="ECO:0000313" key="3">
    <source>
        <dbReference type="Proteomes" id="UP001597399"/>
    </source>
</evidence>
<dbReference type="Pfam" id="PF12730">
    <property type="entry name" value="ABC2_membrane_4"/>
    <property type="match status" value="1"/>
</dbReference>
<dbReference type="RefSeq" id="WP_253058043.1">
    <property type="nucleotide sequence ID" value="NZ_JAMXWM010000002.1"/>
</dbReference>
<dbReference type="Proteomes" id="UP001597399">
    <property type="component" value="Unassembled WGS sequence"/>
</dbReference>